<dbReference type="EMBL" id="BARS01011440">
    <property type="protein sequence ID" value="GAF89956.1"/>
    <property type="molecule type" value="Genomic_DNA"/>
</dbReference>
<protein>
    <submittedName>
        <fullName evidence="2">Uncharacterized protein</fullName>
    </submittedName>
</protein>
<evidence type="ECO:0000256" key="1">
    <source>
        <dbReference type="SAM" id="MobiDB-lite"/>
    </source>
</evidence>
<organism evidence="2">
    <name type="scientific">marine sediment metagenome</name>
    <dbReference type="NCBI Taxonomy" id="412755"/>
    <lineage>
        <taxon>unclassified sequences</taxon>
        <taxon>metagenomes</taxon>
        <taxon>ecological metagenomes</taxon>
    </lineage>
</organism>
<dbReference type="AlphaFoldDB" id="X0TS05"/>
<gene>
    <name evidence="2" type="ORF">S01H1_20811</name>
</gene>
<comment type="caution">
    <text evidence="2">The sequence shown here is derived from an EMBL/GenBank/DDBJ whole genome shotgun (WGS) entry which is preliminary data.</text>
</comment>
<name>X0TS05_9ZZZZ</name>
<feature type="region of interest" description="Disordered" evidence="1">
    <location>
        <begin position="1"/>
        <end position="23"/>
    </location>
</feature>
<proteinExistence type="predicted"/>
<feature type="compositionally biased region" description="Basic and acidic residues" evidence="1">
    <location>
        <begin position="12"/>
        <end position="23"/>
    </location>
</feature>
<sequence length="36" mass="4005">SMVARGLNPMKQPRERGNDEEGNKVMAMDFQLGIAL</sequence>
<feature type="non-terminal residue" evidence="2">
    <location>
        <position position="1"/>
    </location>
</feature>
<evidence type="ECO:0000313" key="2">
    <source>
        <dbReference type="EMBL" id="GAF89956.1"/>
    </source>
</evidence>
<reference evidence="2" key="1">
    <citation type="journal article" date="2014" name="Front. Microbiol.">
        <title>High frequency of phylogenetically diverse reductive dehalogenase-homologous genes in deep subseafloor sedimentary metagenomes.</title>
        <authorList>
            <person name="Kawai M."/>
            <person name="Futagami T."/>
            <person name="Toyoda A."/>
            <person name="Takaki Y."/>
            <person name="Nishi S."/>
            <person name="Hori S."/>
            <person name="Arai W."/>
            <person name="Tsubouchi T."/>
            <person name="Morono Y."/>
            <person name="Uchiyama I."/>
            <person name="Ito T."/>
            <person name="Fujiyama A."/>
            <person name="Inagaki F."/>
            <person name="Takami H."/>
        </authorList>
    </citation>
    <scope>NUCLEOTIDE SEQUENCE</scope>
    <source>
        <strain evidence="2">Expedition CK06-06</strain>
    </source>
</reference>
<accession>X0TS05</accession>